<feature type="transmembrane region" description="Helical" evidence="1">
    <location>
        <begin position="61"/>
        <end position="86"/>
    </location>
</feature>
<dbReference type="AlphaFoldDB" id="A0A3M6TE23"/>
<keyword evidence="1" id="KW-1133">Transmembrane helix</keyword>
<accession>A0A3M6TE23</accession>
<dbReference type="STRING" id="46731.A0A3M6TE23"/>
<reference evidence="2 3" key="1">
    <citation type="journal article" date="2018" name="Sci. Rep.">
        <title>Comparative analysis of the Pocillopora damicornis genome highlights role of immune system in coral evolution.</title>
        <authorList>
            <person name="Cunning R."/>
            <person name="Bay R.A."/>
            <person name="Gillette P."/>
            <person name="Baker A.C."/>
            <person name="Traylor-Knowles N."/>
        </authorList>
    </citation>
    <scope>NUCLEOTIDE SEQUENCE [LARGE SCALE GENOMIC DNA]</scope>
    <source>
        <strain evidence="2">RSMAS</strain>
        <tissue evidence="2">Whole animal</tissue>
    </source>
</reference>
<comment type="caution">
    <text evidence="2">The sequence shown here is derived from an EMBL/GenBank/DDBJ whole genome shotgun (WGS) entry which is preliminary data.</text>
</comment>
<evidence type="ECO:0008006" key="4">
    <source>
        <dbReference type="Google" id="ProtNLM"/>
    </source>
</evidence>
<evidence type="ECO:0000313" key="2">
    <source>
        <dbReference type="EMBL" id="RMX39484.1"/>
    </source>
</evidence>
<sequence>LGNKQPLDESLLFRVDTSNRTERLVTELEREWVVEKRATAHQRTKPRLWRAMMRTISRRDYVIMALLRLCYSLTLHALLLLIWYFLRKRLVTELEREWVAEKRATAHQRTKPRLWRAMMRTISRRDYIIMALLRLCYSLTLHALPLLIWYFLRSISTGTGISYKTSLPFVIGIFLVAMIRTVVKSKAMFKAHVLAIRLKVAVVGLIYKKATWIPYWAASNVSAAKVRDIPAKAENKSGLLIIFDHASTKVGEKEYEEKVMLFDDVLKA</sequence>
<dbReference type="OrthoDB" id="6500128at2759"/>
<feature type="non-terminal residue" evidence="2">
    <location>
        <position position="1"/>
    </location>
</feature>
<dbReference type="EMBL" id="RCHS01003812">
    <property type="protein sequence ID" value="RMX39484.1"/>
    <property type="molecule type" value="Genomic_DNA"/>
</dbReference>
<organism evidence="2 3">
    <name type="scientific">Pocillopora damicornis</name>
    <name type="common">Cauliflower coral</name>
    <name type="synonym">Millepora damicornis</name>
    <dbReference type="NCBI Taxonomy" id="46731"/>
    <lineage>
        <taxon>Eukaryota</taxon>
        <taxon>Metazoa</taxon>
        <taxon>Cnidaria</taxon>
        <taxon>Anthozoa</taxon>
        <taxon>Hexacorallia</taxon>
        <taxon>Scleractinia</taxon>
        <taxon>Astrocoeniina</taxon>
        <taxon>Pocilloporidae</taxon>
        <taxon>Pocillopora</taxon>
    </lineage>
</organism>
<protein>
    <recommendedName>
        <fullName evidence="4">ABC transmembrane type-1 domain-containing protein</fullName>
    </recommendedName>
</protein>
<evidence type="ECO:0000313" key="3">
    <source>
        <dbReference type="Proteomes" id="UP000275408"/>
    </source>
</evidence>
<gene>
    <name evidence="2" type="ORF">pdam_00015595</name>
</gene>
<keyword evidence="3" id="KW-1185">Reference proteome</keyword>
<feature type="transmembrane region" description="Helical" evidence="1">
    <location>
        <begin position="163"/>
        <end position="183"/>
    </location>
</feature>
<name>A0A3M6TE23_POCDA</name>
<keyword evidence="1" id="KW-0812">Transmembrane</keyword>
<feature type="transmembrane region" description="Helical" evidence="1">
    <location>
        <begin position="127"/>
        <end position="151"/>
    </location>
</feature>
<evidence type="ECO:0000256" key="1">
    <source>
        <dbReference type="SAM" id="Phobius"/>
    </source>
</evidence>
<keyword evidence="1" id="KW-0472">Membrane</keyword>
<proteinExistence type="predicted"/>
<dbReference type="Proteomes" id="UP000275408">
    <property type="component" value="Unassembled WGS sequence"/>
</dbReference>